<proteinExistence type="predicted"/>
<protein>
    <submittedName>
        <fullName evidence="1">Uncharacterized protein</fullName>
    </submittedName>
</protein>
<feature type="non-terminal residue" evidence="1">
    <location>
        <position position="247"/>
    </location>
</feature>
<accession>A0ABS1E7N1</accession>
<comment type="caution">
    <text evidence="1">The sequence shown here is derived from an EMBL/GenBank/DDBJ whole genome shotgun (WGS) entry which is preliminary data.</text>
</comment>
<evidence type="ECO:0000313" key="1">
    <source>
        <dbReference type="EMBL" id="MBK1727731.1"/>
    </source>
</evidence>
<dbReference type="EMBL" id="NRSH01000255">
    <property type="protein sequence ID" value="MBK1727731.1"/>
    <property type="molecule type" value="Genomic_DNA"/>
</dbReference>
<name>A0ABS1E7N1_9GAMM</name>
<reference evidence="1 2" key="1">
    <citation type="journal article" date="2020" name="Microorganisms">
        <title>Osmotic Adaptation and Compatible Solute Biosynthesis of Phototrophic Bacteria as Revealed from Genome Analyses.</title>
        <authorList>
            <person name="Imhoff J.F."/>
            <person name="Rahn T."/>
            <person name="Kunzel S."/>
            <person name="Keller A."/>
            <person name="Neulinger S.C."/>
        </authorList>
    </citation>
    <scope>NUCLEOTIDE SEQUENCE [LARGE SCALE GENOMIC DNA]</scope>
    <source>
        <strain evidence="1 2">DSM 15116</strain>
    </source>
</reference>
<gene>
    <name evidence="1" type="ORF">CKO13_12090</name>
</gene>
<dbReference type="Proteomes" id="UP000738126">
    <property type="component" value="Unassembled WGS sequence"/>
</dbReference>
<sequence>MRERCAAQRRGDGLLWLTPARRAGAEGGWDGYMHLSVYNAWTAGLLAATAHGHPGLCGRPPEGLGRLAWRAAPGRVEADEQAGLLRLRQGRTDLLLSTRGQPVQGYSRRQADLRAAAGLALHLERAGRPLLPAPPRLPAEALRACPCRAGWTPLVACGRRLYGLARLEAVAWERTDRGLRLKGEGRPVALCRAEAQRGGQRLLEGLDWRLLGGALGRRRGLRPEPLAGHGWRLTLEWDALAGSLRYA</sequence>
<evidence type="ECO:0000313" key="2">
    <source>
        <dbReference type="Proteomes" id="UP000738126"/>
    </source>
</evidence>
<keyword evidence="2" id="KW-1185">Reference proteome</keyword>
<organism evidence="1 2">
    <name type="scientific">Halorhodospira neutriphila</name>
    <dbReference type="NCBI Taxonomy" id="168379"/>
    <lineage>
        <taxon>Bacteria</taxon>
        <taxon>Pseudomonadati</taxon>
        <taxon>Pseudomonadota</taxon>
        <taxon>Gammaproteobacteria</taxon>
        <taxon>Chromatiales</taxon>
        <taxon>Ectothiorhodospiraceae</taxon>
        <taxon>Halorhodospira</taxon>
    </lineage>
</organism>